<comment type="caution">
    <text evidence="2">The sequence shown here is derived from an EMBL/GenBank/DDBJ whole genome shotgun (WGS) entry which is preliminary data.</text>
</comment>
<dbReference type="Gene3D" id="1.20.1250.20">
    <property type="entry name" value="MFS general substrate transporter like domains"/>
    <property type="match status" value="1"/>
</dbReference>
<feature type="transmembrane region" description="Helical" evidence="1">
    <location>
        <begin position="6"/>
        <end position="34"/>
    </location>
</feature>
<name>A0ABY2FCC1_9ACTN</name>
<keyword evidence="3" id="KW-1185">Reference proteome</keyword>
<sequence>MNVIPDWYAALAVAALVGTGALMTSGPLAVVGWLRAERHRFWNGVWHLTWSIALSAAIMAVCLLLHLGWLMTVLDCAVLWSLAWFLLPRERRARILHHPNIGQPPYPQQQLHAQQYAGWPR</sequence>
<evidence type="ECO:0000313" key="2">
    <source>
        <dbReference type="EMBL" id="TDW88107.1"/>
    </source>
</evidence>
<keyword evidence="1" id="KW-0472">Membrane</keyword>
<proteinExistence type="predicted"/>
<protein>
    <recommendedName>
        <fullName evidence="4">DUF4870 domain-containing protein</fullName>
    </recommendedName>
</protein>
<keyword evidence="1" id="KW-0812">Transmembrane</keyword>
<evidence type="ECO:0000256" key="1">
    <source>
        <dbReference type="SAM" id="Phobius"/>
    </source>
</evidence>
<feature type="transmembrane region" description="Helical" evidence="1">
    <location>
        <begin position="41"/>
        <end position="61"/>
    </location>
</feature>
<dbReference type="SUPFAM" id="SSF103473">
    <property type="entry name" value="MFS general substrate transporter"/>
    <property type="match status" value="1"/>
</dbReference>
<organism evidence="2 3">
    <name type="scientific">Kribbella pratensis</name>
    <dbReference type="NCBI Taxonomy" id="2512112"/>
    <lineage>
        <taxon>Bacteria</taxon>
        <taxon>Bacillati</taxon>
        <taxon>Actinomycetota</taxon>
        <taxon>Actinomycetes</taxon>
        <taxon>Propionibacteriales</taxon>
        <taxon>Kribbellaceae</taxon>
        <taxon>Kribbella</taxon>
    </lineage>
</organism>
<dbReference type="EMBL" id="SODU01000003">
    <property type="protein sequence ID" value="TDW88107.1"/>
    <property type="molecule type" value="Genomic_DNA"/>
</dbReference>
<reference evidence="2 3" key="1">
    <citation type="submission" date="2019-03" db="EMBL/GenBank/DDBJ databases">
        <title>Genomic Encyclopedia of Type Strains, Phase III (KMG-III): the genomes of soil and plant-associated and newly described type strains.</title>
        <authorList>
            <person name="Whitman W."/>
        </authorList>
    </citation>
    <scope>NUCLEOTIDE SEQUENCE [LARGE SCALE GENOMIC DNA]</scope>
    <source>
        <strain evidence="2 3">VKMAc-2574</strain>
    </source>
</reference>
<gene>
    <name evidence="2" type="ORF">EV137_6200</name>
</gene>
<dbReference type="Proteomes" id="UP000295060">
    <property type="component" value="Unassembled WGS sequence"/>
</dbReference>
<dbReference type="RefSeq" id="WP_134131684.1">
    <property type="nucleotide sequence ID" value="NZ_SODU01000003.1"/>
</dbReference>
<feature type="transmembrane region" description="Helical" evidence="1">
    <location>
        <begin position="67"/>
        <end position="87"/>
    </location>
</feature>
<evidence type="ECO:0000313" key="3">
    <source>
        <dbReference type="Proteomes" id="UP000295060"/>
    </source>
</evidence>
<evidence type="ECO:0008006" key="4">
    <source>
        <dbReference type="Google" id="ProtNLM"/>
    </source>
</evidence>
<accession>A0ABY2FCC1</accession>
<keyword evidence="1" id="KW-1133">Transmembrane helix</keyword>
<dbReference type="InterPro" id="IPR036259">
    <property type="entry name" value="MFS_trans_sf"/>
</dbReference>